<evidence type="ECO:0008006" key="4">
    <source>
        <dbReference type="Google" id="ProtNLM"/>
    </source>
</evidence>
<feature type="compositionally biased region" description="Basic and acidic residues" evidence="1">
    <location>
        <begin position="270"/>
        <end position="280"/>
    </location>
</feature>
<comment type="caution">
    <text evidence="2">The sequence shown here is derived from an EMBL/GenBank/DDBJ whole genome shotgun (WGS) entry which is preliminary data.</text>
</comment>
<reference evidence="2 3" key="1">
    <citation type="submission" date="2017-10" db="EMBL/GenBank/DDBJ databases">
        <title>Draft genome sequence of cellulolytic Actinomyces sp CtC72 isolated from cattle rumen fluid.</title>
        <authorList>
            <person name="Joshi A.J."/>
            <person name="Vasudevan G."/>
            <person name="Lanjekar V.B."/>
            <person name="Hivarkar S."/>
            <person name="Engineer A."/>
            <person name="Pore S.D."/>
            <person name="Dhakephalkar P.K."/>
            <person name="Dagar S."/>
        </authorList>
    </citation>
    <scope>NUCLEOTIDE SEQUENCE [LARGE SCALE GENOMIC DNA]</scope>
    <source>
        <strain evidence="3">CtC72</strain>
    </source>
</reference>
<name>A0ABX4M8M9_9ACTO</name>
<feature type="compositionally biased region" description="Pro residues" evidence="1">
    <location>
        <begin position="330"/>
        <end position="339"/>
    </location>
</feature>
<dbReference type="Proteomes" id="UP000194577">
    <property type="component" value="Unassembled WGS sequence"/>
</dbReference>
<feature type="region of interest" description="Disordered" evidence="1">
    <location>
        <begin position="270"/>
        <end position="352"/>
    </location>
</feature>
<accession>A0ABX4M8M9</accession>
<evidence type="ECO:0000313" key="2">
    <source>
        <dbReference type="EMBL" id="PHP51805.1"/>
    </source>
</evidence>
<proteinExistence type="predicted"/>
<sequence length="500" mass="55745">MGYREQTIKVSALRLDIDNARFPDGVDGQDAAIAEMLTNKKSQREILKLAQSIIDEGGLDPTQLIAVAVEDGQKVVVEGNRRLTTLKLLNRPSLAPTQELRDRFSALAEDATDLPDRVKAIVFDARSEYEQFQLLRHTGENGGAGLKPWRSNEVARFQERQGGASPIHMELLKWCDREYGGDAEMTTYVARIRTERLTTLKRVLMVEVRPNLGLNYKHGTLQVEYTAAQLRPFLRQLFSDILDGRTEQGQPWSRATRADVKHYVQERHADLLPSADEKQADAATPAPDTPEHEDQDQNTAPDPETEADDQHAHGAQDEPTPEPANQDPLGPTPPNPPPGSDLGDRLFPGVSFDQFGDRTNAIGVQAKKFSINANAEACGVLCRVVVDLACTVFLERHDKPEPKALWQRVTKSLETLDPNVANKKRCRDERLHEVWKHSDHGNHGLAVETMNDFVHRTLYRNAPSEVRHINNLYTPMLAAMEANLRQADNGVATGGKKGHS</sequence>
<organism evidence="2 3">
    <name type="scientific">Actinomyces ruminis</name>
    <dbReference type="NCBI Taxonomy" id="1937003"/>
    <lineage>
        <taxon>Bacteria</taxon>
        <taxon>Bacillati</taxon>
        <taxon>Actinomycetota</taxon>
        <taxon>Actinomycetes</taxon>
        <taxon>Actinomycetales</taxon>
        <taxon>Actinomycetaceae</taxon>
        <taxon>Actinomyces</taxon>
    </lineage>
</organism>
<dbReference type="EMBL" id="MTPX02000077">
    <property type="protein sequence ID" value="PHP51805.1"/>
    <property type="molecule type" value="Genomic_DNA"/>
</dbReference>
<keyword evidence="3" id="KW-1185">Reference proteome</keyword>
<dbReference type="RefSeq" id="WP_086615499.1">
    <property type="nucleotide sequence ID" value="NZ_MTPX02000077.1"/>
</dbReference>
<gene>
    <name evidence="2" type="ORF">BW737_014090</name>
</gene>
<protein>
    <recommendedName>
        <fullName evidence="4">ParB/Sulfiredoxin domain-containing protein</fullName>
    </recommendedName>
</protein>
<evidence type="ECO:0000313" key="3">
    <source>
        <dbReference type="Proteomes" id="UP000194577"/>
    </source>
</evidence>
<evidence type="ECO:0000256" key="1">
    <source>
        <dbReference type="SAM" id="MobiDB-lite"/>
    </source>
</evidence>